<dbReference type="EMBL" id="MT410878">
    <property type="protein sequence ID" value="QNM99653.1"/>
    <property type="molecule type" value="Genomic_DNA"/>
</dbReference>
<evidence type="ECO:0000256" key="9">
    <source>
        <dbReference type="ARBA" id="ARBA00023128"/>
    </source>
</evidence>
<dbReference type="GO" id="GO:0015986">
    <property type="term" value="P:proton motive force-driven ATP synthesis"/>
    <property type="evidence" value="ECO:0007669"/>
    <property type="project" value="InterPro"/>
</dbReference>
<evidence type="ECO:0000256" key="7">
    <source>
        <dbReference type="ARBA" id="ARBA00022989"/>
    </source>
</evidence>
<dbReference type="GO" id="GO:0031966">
    <property type="term" value="C:mitochondrial membrane"/>
    <property type="evidence" value="ECO:0007669"/>
    <property type="project" value="UniProtKB-SubCell"/>
</dbReference>
<evidence type="ECO:0000256" key="5">
    <source>
        <dbReference type="ARBA" id="ARBA00022692"/>
    </source>
</evidence>
<evidence type="ECO:0000256" key="4">
    <source>
        <dbReference type="ARBA" id="ARBA00022547"/>
    </source>
</evidence>
<keyword evidence="11" id="KW-0066">ATP synthesis</keyword>
<accession>A0A7G9M2T5</accession>
<keyword evidence="10 13" id="KW-0472">Membrane</keyword>
<dbReference type="EMBL" id="MT410944">
    <property type="protein sequence ID" value="QNM99861.1"/>
    <property type="molecule type" value="Genomic_DNA"/>
</dbReference>
<evidence type="ECO:0000313" key="14">
    <source>
        <dbReference type="EMBL" id="QNM99653.1"/>
    </source>
</evidence>
<evidence type="ECO:0000256" key="11">
    <source>
        <dbReference type="ARBA" id="ARBA00023310"/>
    </source>
</evidence>
<dbReference type="GO" id="GO:0015078">
    <property type="term" value="F:proton transmembrane transporter activity"/>
    <property type="evidence" value="ECO:0007669"/>
    <property type="project" value="InterPro"/>
</dbReference>
<dbReference type="CTD" id="4509"/>
<keyword evidence="6 12" id="KW-0375">Hydrogen ion transport</keyword>
<protein>
    <recommendedName>
        <fullName evidence="12">ATP synthase complex subunit 8</fullName>
    </recommendedName>
</protein>
<evidence type="ECO:0000256" key="2">
    <source>
        <dbReference type="ARBA" id="ARBA00008892"/>
    </source>
</evidence>
<accession>A0A7G9M3E3</accession>
<feature type="transmembrane region" description="Helical" evidence="13">
    <location>
        <begin position="6"/>
        <end position="26"/>
    </location>
</feature>
<comment type="subcellular location">
    <subcellularLocation>
        <location evidence="1 12">Mitochondrion membrane</location>
        <topology evidence="1 12">Single-pass membrane protein</topology>
    </subcellularLocation>
</comment>
<evidence type="ECO:0000256" key="13">
    <source>
        <dbReference type="SAM" id="Phobius"/>
    </source>
</evidence>
<reference evidence="14" key="2">
    <citation type="submission" date="2020-04" db="EMBL/GenBank/DDBJ databases">
        <title>DNAmark Project.</title>
        <authorList>
            <person name="Margaryan A."/>
        </authorList>
    </citation>
    <scope>NUCLEOTIDE SEQUENCE</scope>
    <source>
        <strain evidence="14">DM352</strain>
    </source>
</reference>
<keyword evidence="5 12" id="KW-0812">Transmembrane</keyword>
<sequence>MPQTMPAPWFYCLACVWCVFLSAIVPKLITQKFPNKFPAKVVKKASLKPGDSEWPWH</sequence>
<name>A0A7G9M2T5_9SCOM</name>
<evidence type="ECO:0000256" key="1">
    <source>
        <dbReference type="ARBA" id="ARBA00004304"/>
    </source>
</evidence>
<dbReference type="AlphaFoldDB" id="A0A7G9M2T5"/>
<organism evidence="14">
    <name type="scientific">Schedophilus medusophagus</name>
    <name type="common">Cornish blackfish</name>
    <dbReference type="NCBI Taxonomy" id="546535"/>
    <lineage>
        <taxon>Eukaryota</taxon>
        <taxon>Metazoa</taxon>
        <taxon>Chordata</taxon>
        <taxon>Craniata</taxon>
        <taxon>Vertebrata</taxon>
        <taxon>Euteleostomi</taxon>
        <taxon>Actinopterygii</taxon>
        <taxon>Neopterygii</taxon>
        <taxon>Teleostei</taxon>
        <taxon>Neoteleostei</taxon>
        <taxon>Acanthomorphata</taxon>
        <taxon>Pelagiaria</taxon>
        <taxon>Scombriformes</taxon>
        <taxon>Centrolophidae</taxon>
        <taxon>Schedophilus</taxon>
    </lineage>
</organism>
<gene>
    <name evidence="14" type="primary">ATP8</name>
</gene>
<reference evidence="15" key="1">
    <citation type="submission" date="2020-04" db="EMBL/GenBank/DDBJ databases">
        <title>DNAmark Project.</title>
        <authorList>
            <person name="Leerhoei F."/>
        </authorList>
    </citation>
    <scope>NUCLEOTIDE SEQUENCE</scope>
    <source>
        <strain evidence="15">DM860</strain>
    </source>
</reference>
<dbReference type="RefSeq" id="YP_009990546.1">
    <property type="nucleotide sequence ID" value="NC_052766.1"/>
</dbReference>
<keyword evidence="4 12" id="KW-0138">CF(0)</keyword>
<evidence type="ECO:0000256" key="10">
    <source>
        <dbReference type="ARBA" id="ARBA00023136"/>
    </source>
</evidence>
<keyword evidence="8 12" id="KW-0406">Ion transport</keyword>
<keyword evidence="3 12" id="KW-0813">Transport</keyword>
<evidence type="ECO:0000256" key="12">
    <source>
        <dbReference type="RuleBase" id="RU003661"/>
    </source>
</evidence>
<keyword evidence="9 12" id="KW-0496">Mitochondrion</keyword>
<comment type="similarity">
    <text evidence="2 12">Belongs to the ATPase protein 8 family.</text>
</comment>
<evidence type="ECO:0000256" key="8">
    <source>
        <dbReference type="ARBA" id="ARBA00023065"/>
    </source>
</evidence>
<evidence type="ECO:0000256" key="6">
    <source>
        <dbReference type="ARBA" id="ARBA00022781"/>
    </source>
</evidence>
<evidence type="ECO:0000256" key="3">
    <source>
        <dbReference type="ARBA" id="ARBA00022448"/>
    </source>
</evidence>
<evidence type="ECO:0000313" key="15">
    <source>
        <dbReference type="EMBL" id="QNM99861.1"/>
    </source>
</evidence>
<dbReference type="Pfam" id="PF00895">
    <property type="entry name" value="ATP-synt_8"/>
    <property type="match status" value="1"/>
</dbReference>
<keyword evidence="7 13" id="KW-1133">Transmembrane helix</keyword>
<dbReference type="GO" id="GO:0045259">
    <property type="term" value="C:proton-transporting ATP synthase complex"/>
    <property type="evidence" value="ECO:0007669"/>
    <property type="project" value="UniProtKB-KW"/>
</dbReference>
<geneLocation type="mitochondrion" evidence="14"/>
<dbReference type="InterPro" id="IPR001421">
    <property type="entry name" value="ATP8_metazoa"/>
</dbReference>
<proteinExistence type="inferred from homology"/>
<dbReference type="GeneID" id="62624066"/>